<dbReference type="Pfam" id="PF02424">
    <property type="entry name" value="ApbE"/>
    <property type="match status" value="1"/>
</dbReference>
<evidence type="ECO:0000256" key="7">
    <source>
        <dbReference type="ARBA" id="ARBA00022842"/>
    </source>
</evidence>
<protein>
    <recommendedName>
        <fullName evidence="2 10">FAD:protein FMN transferase</fullName>
        <ecNumber evidence="1 10">2.7.1.180</ecNumber>
    </recommendedName>
    <alternativeName>
        <fullName evidence="8 10">Flavin transferase</fullName>
    </alternativeName>
</protein>
<evidence type="ECO:0000256" key="12">
    <source>
        <dbReference type="RuleBase" id="RU363002"/>
    </source>
</evidence>
<evidence type="ECO:0000256" key="10">
    <source>
        <dbReference type="PIRNR" id="PIRNR006268"/>
    </source>
</evidence>
<dbReference type="GO" id="GO:0046872">
    <property type="term" value="F:metal ion binding"/>
    <property type="evidence" value="ECO:0007669"/>
    <property type="project" value="UniProtKB-UniRule"/>
</dbReference>
<sequence length="317" mass="34749">MFRLLLFLMITIFLSACSGPEDIHETRFIMGTLVEFTIADADKERAEKAITAAALEMQRIEDTFTIYGTHPNSVKDFNNSGINTPVILPKEVSDLLRVALKIKQQSQGAFDPAIGGLNLLWGFSGSDTPSLPPAQSAIDQIKPPSTCIKETEGAWMRTDTRCLLDFGAIAKGYAIDRGIELFKQHGINSAIINAGGDIRLIGSHGDRPWRIGIRHPRNKGEVIETLELEGDVAVVTSGDYERFYIHEGNRYHHIINPATGHPATNSQSATIIADNATLADAWSTALFILGEDGMKLTNNLKYKSLTIDLKGRKAISD</sequence>
<comment type="cofactor">
    <cofactor evidence="11">
        <name>Mg(2+)</name>
        <dbReference type="ChEBI" id="CHEBI:18420"/>
    </cofactor>
    <cofactor evidence="11">
        <name>Mn(2+)</name>
        <dbReference type="ChEBI" id="CHEBI:29035"/>
    </cofactor>
    <text evidence="11">Magnesium. Can also use manganese.</text>
</comment>
<dbReference type="InterPro" id="IPR003374">
    <property type="entry name" value="ApbE-like_sf"/>
</dbReference>
<evidence type="ECO:0000256" key="2">
    <source>
        <dbReference type="ARBA" id="ARBA00016337"/>
    </source>
</evidence>
<keyword evidence="12" id="KW-0997">Cell inner membrane</keyword>
<keyword evidence="4 10" id="KW-0808">Transferase</keyword>
<keyword evidence="3 10" id="KW-0285">Flavoprotein</keyword>
<keyword evidence="14" id="KW-1185">Reference proteome</keyword>
<evidence type="ECO:0000256" key="11">
    <source>
        <dbReference type="PIRSR" id="PIRSR006268-2"/>
    </source>
</evidence>
<dbReference type="GO" id="GO:0016740">
    <property type="term" value="F:transferase activity"/>
    <property type="evidence" value="ECO:0007669"/>
    <property type="project" value="UniProtKB-UniRule"/>
</dbReference>
<dbReference type="RefSeq" id="WP_072659226.1">
    <property type="nucleotide sequence ID" value="NZ_BDFD01000005.1"/>
</dbReference>
<keyword evidence="12" id="KW-0732">Signal</keyword>
<comment type="caution">
    <text evidence="13">The sequence shown here is derived from an EMBL/GenBank/DDBJ whole genome shotgun (WGS) entry which is preliminary data.</text>
</comment>
<keyword evidence="6 10" id="KW-0274">FAD</keyword>
<keyword evidence="5 10" id="KW-0479">Metal-binding</keyword>
<feature type="binding site" evidence="11">
    <location>
        <position position="280"/>
    </location>
    <ligand>
        <name>Mg(2+)</name>
        <dbReference type="ChEBI" id="CHEBI:18420"/>
    </ligand>
</feature>
<evidence type="ECO:0000256" key="6">
    <source>
        <dbReference type="ARBA" id="ARBA00022827"/>
    </source>
</evidence>
<dbReference type="InterPro" id="IPR024932">
    <property type="entry name" value="ApbE"/>
</dbReference>
<dbReference type="GO" id="GO:0005886">
    <property type="term" value="C:plasma membrane"/>
    <property type="evidence" value="ECO:0007669"/>
    <property type="project" value="UniProtKB-SubCell"/>
</dbReference>
<dbReference type="Gene3D" id="3.10.520.10">
    <property type="entry name" value="ApbE-like domains"/>
    <property type="match status" value="1"/>
</dbReference>
<dbReference type="AlphaFoldDB" id="A0A1L8CM22"/>
<evidence type="ECO:0000256" key="5">
    <source>
        <dbReference type="ARBA" id="ARBA00022723"/>
    </source>
</evidence>
<dbReference type="PANTHER" id="PTHR30040">
    <property type="entry name" value="THIAMINE BIOSYNTHESIS LIPOPROTEIN APBE"/>
    <property type="match status" value="1"/>
</dbReference>
<evidence type="ECO:0000313" key="13">
    <source>
        <dbReference type="EMBL" id="GAV19899.1"/>
    </source>
</evidence>
<evidence type="ECO:0000256" key="9">
    <source>
        <dbReference type="ARBA" id="ARBA00048540"/>
    </source>
</evidence>
<keyword evidence="12" id="KW-1003">Cell membrane</keyword>
<comment type="catalytic activity">
    <reaction evidence="9 10 12">
        <text>L-threonyl-[protein] + FAD = FMN-L-threonyl-[protein] + AMP + H(+)</text>
        <dbReference type="Rhea" id="RHEA:36847"/>
        <dbReference type="Rhea" id="RHEA-COMP:11060"/>
        <dbReference type="Rhea" id="RHEA-COMP:11061"/>
        <dbReference type="ChEBI" id="CHEBI:15378"/>
        <dbReference type="ChEBI" id="CHEBI:30013"/>
        <dbReference type="ChEBI" id="CHEBI:57692"/>
        <dbReference type="ChEBI" id="CHEBI:74257"/>
        <dbReference type="ChEBI" id="CHEBI:456215"/>
        <dbReference type="EC" id="2.7.1.180"/>
    </reaction>
</comment>
<accession>A0A1L8CM22</accession>
<comment type="subcellular location">
    <subcellularLocation>
        <location evidence="12">Cell inner membrane</location>
        <topology evidence="12">Lipid-anchor</topology>
        <orientation evidence="12">Periplasmic side</orientation>
    </subcellularLocation>
</comment>
<feature type="binding site" evidence="11">
    <location>
        <position position="284"/>
    </location>
    <ligand>
        <name>Mg(2+)</name>
        <dbReference type="ChEBI" id="CHEBI:18420"/>
    </ligand>
</feature>
<evidence type="ECO:0000256" key="8">
    <source>
        <dbReference type="ARBA" id="ARBA00031306"/>
    </source>
</evidence>
<evidence type="ECO:0000256" key="1">
    <source>
        <dbReference type="ARBA" id="ARBA00011955"/>
    </source>
</evidence>
<dbReference type="PIRSF" id="PIRSF006268">
    <property type="entry name" value="ApbE"/>
    <property type="match status" value="1"/>
</dbReference>
<dbReference type="STRING" id="1921010.MMIC_P0857"/>
<comment type="similarity">
    <text evidence="10 12">Belongs to the ApbE family.</text>
</comment>
<dbReference type="Proteomes" id="UP000231632">
    <property type="component" value="Unassembled WGS sequence"/>
</dbReference>
<gene>
    <name evidence="13" type="ORF">MMIC_P0857</name>
</gene>
<feature type="binding site" evidence="11">
    <location>
        <position position="168"/>
    </location>
    <ligand>
        <name>Mg(2+)</name>
        <dbReference type="ChEBI" id="CHEBI:18420"/>
    </ligand>
</feature>
<name>A0A1L8CM22_9PROT</name>
<dbReference type="SUPFAM" id="SSF143631">
    <property type="entry name" value="ApbE-like"/>
    <property type="match status" value="1"/>
</dbReference>
<dbReference type="EMBL" id="BDFD01000005">
    <property type="protein sequence ID" value="GAV19899.1"/>
    <property type="molecule type" value="Genomic_DNA"/>
</dbReference>
<dbReference type="EC" id="2.7.1.180" evidence="1 10"/>
<dbReference type="OrthoDB" id="9778595at2"/>
<dbReference type="PANTHER" id="PTHR30040:SF2">
    <property type="entry name" value="FAD:PROTEIN FMN TRANSFERASE"/>
    <property type="match status" value="1"/>
</dbReference>
<keyword evidence="12" id="KW-0472">Membrane</keyword>
<proteinExistence type="inferred from homology"/>
<feature type="chain" id="PRO_5011813981" description="FAD:protein FMN transferase" evidence="12">
    <location>
        <begin position="19"/>
        <end position="317"/>
    </location>
</feature>
<dbReference type="PROSITE" id="PS51257">
    <property type="entry name" value="PROKAR_LIPOPROTEIN"/>
    <property type="match status" value="1"/>
</dbReference>
<feature type="signal peptide" evidence="12">
    <location>
        <begin position="1"/>
        <end position="18"/>
    </location>
</feature>
<keyword evidence="7 10" id="KW-0460">Magnesium</keyword>
<evidence type="ECO:0000256" key="3">
    <source>
        <dbReference type="ARBA" id="ARBA00022630"/>
    </source>
</evidence>
<keyword evidence="12" id="KW-0449">Lipoprotein</keyword>
<organism evidence="13 14">
    <name type="scientific">Mariprofundus micogutta</name>
    <dbReference type="NCBI Taxonomy" id="1921010"/>
    <lineage>
        <taxon>Bacteria</taxon>
        <taxon>Pseudomonadati</taxon>
        <taxon>Pseudomonadota</taxon>
        <taxon>Candidatius Mariprofundia</taxon>
        <taxon>Mariprofundales</taxon>
        <taxon>Mariprofundaceae</taxon>
        <taxon>Mariprofundus</taxon>
    </lineage>
</organism>
<reference evidence="13 14" key="1">
    <citation type="journal article" date="2017" name="Arch. Microbiol.">
        <title>Mariprofundus micogutta sp. nov., a novel iron-oxidizing zetaproteobacterium isolated from a deep-sea hydrothermal field at the Bayonnaise knoll of the Izu-Ogasawara arc, and a description of Mariprofundales ord. nov. and Zetaproteobacteria classis nov.</title>
        <authorList>
            <person name="Makita H."/>
            <person name="Tanaka E."/>
            <person name="Mitsunobu S."/>
            <person name="Miyazaki M."/>
            <person name="Nunoura T."/>
            <person name="Uematsu K."/>
            <person name="Takaki Y."/>
            <person name="Nishi S."/>
            <person name="Shimamura S."/>
            <person name="Takai K."/>
        </authorList>
    </citation>
    <scope>NUCLEOTIDE SEQUENCE [LARGE SCALE GENOMIC DNA]</scope>
    <source>
        <strain evidence="13 14">ET2</strain>
    </source>
</reference>
<evidence type="ECO:0000256" key="4">
    <source>
        <dbReference type="ARBA" id="ARBA00022679"/>
    </source>
</evidence>
<comment type="function">
    <text evidence="12">Flavin transferase that catalyzes the transfer of the FMN moiety of FAD and its covalent binding to the hydroxyl group of a threonine residue in a target flavoprotein.</text>
</comment>
<evidence type="ECO:0000313" key="14">
    <source>
        <dbReference type="Proteomes" id="UP000231632"/>
    </source>
</evidence>